<accession>A0A1B1AHQ5</accession>
<dbReference type="EMBL" id="CP013244">
    <property type="protein sequence ID" value="ANP46070.1"/>
    <property type="molecule type" value="Genomic_DNA"/>
</dbReference>
<name>A0A1B1AHQ5_9PROT</name>
<evidence type="ECO:0000313" key="3">
    <source>
        <dbReference type="Proteomes" id="UP000092498"/>
    </source>
</evidence>
<evidence type="ECO:0000256" key="1">
    <source>
        <dbReference type="SAM" id="Phobius"/>
    </source>
</evidence>
<dbReference type="RefSeq" id="WP_066770424.1">
    <property type="nucleotide sequence ID" value="NZ_CP013244.1"/>
</dbReference>
<protein>
    <submittedName>
        <fullName evidence="2">Uncharacterized protein</fullName>
    </submittedName>
</protein>
<keyword evidence="1" id="KW-0472">Membrane</keyword>
<feature type="transmembrane region" description="Helical" evidence="1">
    <location>
        <begin position="40"/>
        <end position="59"/>
    </location>
</feature>
<dbReference type="STRING" id="1759059.ATE48_09120"/>
<proteinExistence type="predicted"/>
<dbReference type="AlphaFoldDB" id="A0A1B1AHQ5"/>
<dbReference type="Proteomes" id="UP000092498">
    <property type="component" value="Chromosome"/>
</dbReference>
<gene>
    <name evidence="2" type="ORF">ATE48_09120</name>
</gene>
<keyword evidence="1" id="KW-1133">Transmembrane helix</keyword>
<dbReference type="InParanoid" id="A0A1B1AHQ5"/>
<sequence>MRAITSLLSLFGFAMKIDEVSLHKPPSAAKALWVSAWLRMAASAGATCVWLLLALVAAARGDWLIMGVDMLGVLTGVAALCWAAHLLLQLADTDALARFAYHLAAERLDVLLEQYASIERPEEQWLN</sequence>
<feature type="transmembrane region" description="Helical" evidence="1">
    <location>
        <begin position="71"/>
        <end position="91"/>
    </location>
</feature>
<organism evidence="2 3">
    <name type="scientific">Candidatus Viadribacter manganicus</name>
    <dbReference type="NCBI Taxonomy" id="1759059"/>
    <lineage>
        <taxon>Bacteria</taxon>
        <taxon>Pseudomonadati</taxon>
        <taxon>Pseudomonadota</taxon>
        <taxon>Alphaproteobacteria</taxon>
        <taxon>Hyphomonadales</taxon>
        <taxon>Hyphomonadaceae</taxon>
        <taxon>Candidatus Viadribacter</taxon>
    </lineage>
</organism>
<reference evidence="2 3" key="1">
    <citation type="submission" date="2015-11" db="EMBL/GenBank/DDBJ databases">
        <title>Whole-Genome Sequence of Candidatus Oderbacter manganicum from the National Park Lower Oder Valley, Germany.</title>
        <authorList>
            <person name="Braun B."/>
            <person name="Liere K."/>
            <person name="Szewzyk U."/>
        </authorList>
    </citation>
    <scope>NUCLEOTIDE SEQUENCE [LARGE SCALE GENOMIC DNA]</scope>
    <source>
        <strain evidence="2 3">OTSz_A_272</strain>
    </source>
</reference>
<evidence type="ECO:0000313" key="2">
    <source>
        <dbReference type="EMBL" id="ANP46070.1"/>
    </source>
</evidence>
<keyword evidence="1" id="KW-0812">Transmembrane</keyword>
<dbReference type="KEGG" id="cbot:ATE48_09120"/>
<keyword evidence="3" id="KW-1185">Reference proteome</keyword>